<dbReference type="NCBIfam" id="TIGR03371">
    <property type="entry name" value="cellulose_yhjQ"/>
    <property type="match status" value="1"/>
</dbReference>
<proteinExistence type="predicted"/>
<feature type="region of interest" description="Disordered" evidence="1">
    <location>
        <begin position="28"/>
        <end position="57"/>
    </location>
</feature>
<dbReference type="EMBL" id="JACAQE010000009">
    <property type="protein sequence ID" value="NWC17166.1"/>
    <property type="molecule type" value="Genomic_DNA"/>
</dbReference>
<dbReference type="RefSeq" id="WP_017123662.1">
    <property type="nucleotide sequence ID" value="NZ_JACAQE010000009.1"/>
</dbReference>
<dbReference type="Gene3D" id="3.40.50.300">
    <property type="entry name" value="P-loop containing nucleotide triphosphate hydrolases"/>
    <property type="match status" value="1"/>
</dbReference>
<organism evidence="2 3">
    <name type="scientific">Pseudomonas gingeri</name>
    <dbReference type="NCBI Taxonomy" id="117681"/>
    <lineage>
        <taxon>Bacteria</taxon>
        <taxon>Pseudomonadati</taxon>
        <taxon>Pseudomonadota</taxon>
        <taxon>Gammaproteobacteria</taxon>
        <taxon>Pseudomonadales</taxon>
        <taxon>Pseudomonadaceae</taxon>
        <taxon>Pseudomonas</taxon>
    </lineage>
</organism>
<sequence length="381" mass="40769">MHRPDDIANLFQRFGASADSYREIEPSYDYIEETATPPDAAALSTGQPPDGVSAVEVPVSPVATPPVPQAQTPPAVVEPSPFVLPAAPASSTPLSRLLAEIEQQRAAVVVDAPVPGASRPILKAKVIAVVSAKGGVGKSTLAGALASAIKRSGGRTLAIDLDPQNALCLHLGGNEQWPGIAQDDPEQQDWRQLIREGFAASRCLAYGVVSEAERLDFENSLRADPTWLARHLADMGLGERDTLIIDTPPGATAYLAQALALADIALVVTLADAASYSSLNQMERLLAPYLQRDKPLQCKYVINQLDTSRQFSLDVCEVLKKRTGNQLLGVIHQDHFFSEALAYDRNPLAHTPSTRGCQDTLDIAGSLCELLMQGTQESHLS</sequence>
<dbReference type="InterPro" id="IPR027417">
    <property type="entry name" value="P-loop_NTPase"/>
</dbReference>
<dbReference type="Proteomes" id="UP000517547">
    <property type="component" value="Unassembled WGS sequence"/>
</dbReference>
<comment type="caution">
    <text evidence="2">The sequence shown here is derived from an EMBL/GenBank/DDBJ whole genome shotgun (WGS) entry which is preliminary data.</text>
</comment>
<dbReference type="InterPro" id="IPR050678">
    <property type="entry name" value="DNA_Partitioning_ATPase"/>
</dbReference>
<evidence type="ECO:0000313" key="3">
    <source>
        <dbReference type="Proteomes" id="UP000517547"/>
    </source>
</evidence>
<reference evidence="2 3" key="1">
    <citation type="submission" date="2020-04" db="EMBL/GenBank/DDBJ databases">
        <title>Molecular characterization of pseudomonads from Agaricus bisporus reveal novel blotch 2 pathogens in Western Europe.</title>
        <authorList>
            <person name="Taparia T."/>
            <person name="Krijger M."/>
            <person name="Haynes E."/>
            <person name="Elpinstone J.G."/>
            <person name="Noble R."/>
            <person name="Van Der Wolf J."/>
        </authorList>
    </citation>
    <scope>NUCLEOTIDE SEQUENCE [LARGE SCALE GENOMIC DNA]</scope>
    <source>
        <strain evidence="2 3">IPO3738</strain>
    </source>
</reference>
<dbReference type="InterPro" id="IPR017746">
    <property type="entry name" value="Cellulose_synthase_operon_BcsQ"/>
</dbReference>
<name>A0A7Y7Y3V2_9PSED</name>
<dbReference type="AlphaFoldDB" id="A0A7Y7Y3V2"/>
<evidence type="ECO:0000256" key="1">
    <source>
        <dbReference type="SAM" id="MobiDB-lite"/>
    </source>
</evidence>
<dbReference type="PANTHER" id="PTHR13696">
    <property type="entry name" value="P-LOOP CONTAINING NUCLEOSIDE TRIPHOSPHATE HYDROLASE"/>
    <property type="match status" value="1"/>
</dbReference>
<protein>
    <submittedName>
        <fullName evidence="2">Cellulose synthase operon protein YhjQ</fullName>
    </submittedName>
</protein>
<dbReference type="Pfam" id="PF06564">
    <property type="entry name" value="CBP_BcsQ"/>
    <property type="match status" value="1"/>
</dbReference>
<gene>
    <name evidence="2" type="primary">yhjQ</name>
    <name evidence="2" type="ORF">HX845_26155</name>
</gene>
<dbReference type="PANTHER" id="PTHR13696:SF52">
    <property type="entry name" value="PARA FAMILY PROTEIN CT_582"/>
    <property type="match status" value="1"/>
</dbReference>
<accession>A0A7Y7Y3V2</accession>
<evidence type="ECO:0000313" key="2">
    <source>
        <dbReference type="EMBL" id="NWC17166.1"/>
    </source>
</evidence>
<dbReference type="CDD" id="cd02042">
    <property type="entry name" value="ParAB_family"/>
    <property type="match status" value="1"/>
</dbReference>
<dbReference type="SUPFAM" id="SSF52540">
    <property type="entry name" value="P-loop containing nucleoside triphosphate hydrolases"/>
    <property type="match status" value="1"/>
</dbReference>